<dbReference type="AlphaFoldDB" id="A0A094YJ80"/>
<dbReference type="Proteomes" id="UP000029452">
    <property type="component" value="Unassembled WGS sequence"/>
</dbReference>
<reference evidence="1 2" key="1">
    <citation type="submission" date="2014-06" db="EMBL/GenBank/DDBJ databases">
        <title>Draft genome sequence of iron oxidizing acidophile Leptospirillum ferriphilum DSM14647.</title>
        <authorList>
            <person name="Cardenas J.P."/>
            <person name="Lazcano M."/>
            <person name="Ossandon F.J."/>
            <person name="Corbett M."/>
            <person name="Holmes D.S."/>
            <person name="Watkin E."/>
        </authorList>
    </citation>
    <scope>NUCLEOTIDE SEQUENCE [LARGE SCALE GENOMIC DNA]</scope>
    <source>
        <strain evidence="1 2">DSM 14647</strain>
    </source>
</reference>
<organism evidence="1 2">
    <name type="scientific">Leptospirillum ferriphilum</name>
    <dbReference type="NCBI Taxonomy" id="178606"/>
    <lineage>
        <taxon>Bacteria</taxon>
        <taxon>Pseudomonadati</taxon>
        <taxon>Nitrospirota</taxon>
        <taxon>Nitrospiria</taxon>
        <taxon>Nitrospirales</taxon>
        <taxon>Nitrospiraceae</taxon>
        <taxon>Leptospirillum</taxon>
    </lineage>
</organism>
<evidence type="ECO:0000313" key="2">
    <source>
        <dbReference type="Proteomes" id="UP000029452"/>
    </source>
</evidence>
<protein>
    <submittedName>
        <fullName evidence="1">Uncharacterized protein</fullName>
    </submittedName>
</protein>
<accession>A0A094YJ80</accession>
<sequence>MTFSPHIPFCHPAIPFIDTQETFFIFSNFLFLNFIIFSENQIF</sequence>
<comment type="caution">
    <text evidence="1">The sequence shown here is derived from an EMBL/GenBank/DDBJ whole genome shotgun (WGS) entry which is preliminary data.</text>
</comment>
<dbReference type="PATRIC" id="fig|178606.4.peg.1894"/>
<proteinExistence type="predicted"/>
<name>A0A094YJ80_9BACT</name>
<gene>
    <name evidence="1" type="ORF">LptCag_0302</name>
</gene>
<evidence type="ECO:0000313" key="1">
    <source>
        <dbReference type="EMBL" id="KGA93266.1"/>
    </source>
</evidence>
<dbReference type="EMBL" id="JPGK01000007">
    <property type="protein sequence ID" value="KGA93266.1"/>
    <property type="molecule type" value="Genomic_DNA"/>
</dbReference>